<dbReference type="SUPFAM" id="SSF51735">
    <property type="entry name" value="NAD(P)-binding Rossmann-fold domains"/>
    <property type="match status" value="1"/>
</dbReference>
<feature type="domain" description="D-isomer specific 2-hydroxyacid dehydrogenase NAD-binding" evidence="6">
    <location>
        <begin position="117"/>
        <end position="296"/>
    </location>
</feature>
<evidence type="ECO:0000259" key="6">
    <source>
        <dbReference type="Pfam" id="PF02826"/>
    </source>
</evidence>
<comment type="caution">
    <text evidence="7">The sequence shown here is derived from an EMBL/GenBank/DDBJ whole genome shotgun (WGS) entry which is preliminary data.</text>
</comment>
<comment type="similarity">
    <text evidence="1 4">Belongs to the D-isomer specific 2-hydroxyacid dehydrogenase family.</text>
</comment>
<evidence type="ECO:0000313" key="8">
    <source>
        <dbReference type="Proteomes" id="UP000243528"/>
    </source>
</evidence>
<dbReference type="Pfam" id="PF00389">
    <property type="entry name" value="2-Hacid_dh"/>
    <property type="match status" value="1"/>
</dbReference>
<keyword evidence="8" id="KW-1185">Reference proteome</keyword>
<dbReference type="InterPro" id="IPR029753">
    <property type="entry name" value="D-isomer_DH_CS"/>
</dbReference>
<dbReference type="PANTHER" id="PTHR10996">
    <property type="entry name" value="2-HYDROXYACID DEHYDROGENASE-RELATED"/>
    <property type="match status" value="1"/>
</dbReference>
<evidence type="ECO:0000256" key="4">
    <source>
        <dbReference type="RuleBase" id="RU003719"/>
    </source>
</evidence>
<dbReference type="GO" id="GO:0005829">
    <property type="term" value="C:cytosol"/>
    <property type="evidence" value="ECO:0007669"/>
    <property type="project" value="TreeGrafter"/>
</dbReference>
<evidence type="ECO:0000259" key="5">
    <source>
        <dbReference type="Pfam" id="PF00389"/>
    </source>
</evidence>
<evidence type="ECO:0000256" key="2">
    <source>
        <dbReference type="ARBA" id="ARBA00023002"/>
    </source>
</evidence>
<dbReference type="Gene3D" id="3.40.50.720">
    <property type="entry name" value="NAD(P)-binding Rossmann-like Domain"/>
    <property type="match status" value="2"/>
</dbReference>
<reference evidence="7 8" key="1">
    <citation type="submission" date="2018-03" db="EMBL/GenBank/DDBJ databases">
        <title>Genomic Encyclopedia of Archaeal and Bacterial Type Strains, Phase II (KMG-II): from individual species to whole genera.</title>
        <authorList>
            <person name="Goeker M."/>
        </authorList>
    </citation>
    <scope>NUCLEOTIDE SEQUENCE [LARGE SCALE GENOMIC DNA]</scope>
    <source>
        <strain evidence="7 8">DSM 45211</strain>
    </source>
</reference>
<dbReference type="AlphaFoldDB" id="A0A2P8EF16"/>
<dbReference type="InterPro" id="IPR036291">
    <property type="entry name" value="NAD(P)-bd_dom_sf"/>
</dbReference>
<dbReference type="Proteomes" id="UP000243528">
    <property type="component" value="Unassembled WGS sequence"/>
</dbReference>
<feature type="domain" description="D-isomer specific 2-hydroxyacid dehydrogenase catalytic" evidence="5">
    <location>
        <begin position="12"/>
        <end position="327"/>
    </location>
</feature>
<keyword evidence="3" id="KW-0520">NAD</keyword>
<dbReference type="EMBL" id="PYGE01000001">
    <property type="protein sequence ID" value="PSL08055.1"/>
    <property type="molecule type" value="Genomic_DNA"/>
</dbReference>
<accession>A0A2P8EF16</accession>
<protein>
    <submittedName>
        <fullName evidence="7">Lactate dehydrogenase-like 2-hydroxyacid dehydrogenase</fullName>
    </submittedName>
</protein>
<gene>
    <name evidence="7" type="ORF">CLV30_10122</name>
</gene>
<dbReference type="GO" id="GO:0016618">
    <property type="term" value="F:hydroxypyruvate reductase [NAD(P)H] activity"/>
    <property type="evidence" value="ECO:0007669"/>
    <property type="project" value="TreeGrafter"/>
</dbReference>
<evidence type="ECO:0000313" key="7">
    <source>
        <dbReference type="EMBL" id="PSL08055.1"/>
    </source>
</evidence>
<evidence type="ECO:0000256" key="1">
    <source>
        <dbReference type="ARBA" id="ARBA00005854"/>
    </source>
</evidence>
<dbReference type="RefSeq" id="WP_106535166.1">
    <property type="nucleotide sequence ID" value="NZ_ML142897.1"/>
</dbReference>
<dbReference type="InterPro" id="IPR006139">
    <property type="entry name" value="D-isomer_2_OHA_DH_cat_dom"/>
</dbReference>
<dbReference type="GO" id="GO:0030267">
    <property type="term" value="F:glyoxylate reductase (NADPH) activity"/>
    <property type="evidence" value="ECO:0007669"/>
    <property type="project" value="TreeGrafter"/>
</dbReference>
<dbReference type="OrthoDB" id="9793626at2"/>
<keyword evidence="2 4" id="KW-0560">Oxidoreductase</keyword>
<dbReference type="PROSITE" id="PS00670">
    <property type="entry name" value="D_2_HYDROXYACID_DH_2"/>
    <property type="match status" value="1"/>
</dbReference>
<dbReference type="InterPro" id="IPR050223">
    <property type="entry name" value="D-isomer_2-hydroxyacid_DH"/>
</dbReference>
<dbReference type="FunFam" id="3.40.50.720:FF:000203">
    <property type="entry name" value="D-3-phosphoglycerate dehydrogenase (SerA)"/>
    <property type="match status" value="1"/>
</dbReference>
<evidence type="ECO:0000256" key="3">
    <source>
        <dbReference type="ARBA" id="ARBA00023027"/>
    </source>
</evidence>
<dbReference type="PANTHER" id="PTHR10996:SF257">
    <property type="entry name" value="GLYOXYLATE REDUCTASE 1"/>
    <property type="match status" value="1"/>
</dbReference>
<organism evidence="7 8">
    <name type="scientific">Haloactinopolyspora alba</name>
    <dbReference type="NCBI Taxonomy" id="648780"/>
    <lineage>
        <taxon>Bacteria</taxon>
        <taxon>Bacillati</taxon>
        <taxon>Actinomycetota</taxon>
        <taxon>Actinomycetes</taxon>
        <taxon>Jiangellales</taxon>
        <taxon>Jiangellaceae</taxon>
        <taxon>Haloactinopolyspora</taxon>
    </lineage>
</organism>
<sequence>MNAPDPGPSRVCVTRTLPDAGMRELETLPGPVDVHHGDGPPSRAELLDAVAGASGLVTLLTESVDEELLTAAGPDLRVVANCAVGYDNIDVDAAARRGVVVTNTPDVLDEATADLAVTLMLAASRRVVEADRYLRAGNQWIWDPRLFLGLDLSAGATVGIVGLGRIGLAVARRANAFGMRLAAHRISESCRAEADALGVTEVPLPTLLSSSDVVTLHCPLTPRTHHLIGAAELDAMPSHAVLVNTARGPVVDEAALVDALERGAIGAAALDVFEHEPRVHPRLLELDNVIAVPHIASAGHATRDAMATLAVRNVAAVLAGRPPLTPVRERSSCHS</sequence>
<dbReference type="GO" id="GO:0051287">
    <property type="term" value="F:NAD binding"/>
    <property type="evidence" value="ECO:0007669"/>
    <property type="project" value="InterPro"/>
</dbReference>
<dbReference type="Pfam" id="PF02826">
    <property type="entry name" value="2-Hacid_dh_C"/>
    <property type="match status" value="1"/>
</dbReference>
<proteinExistence type="inferred from homology"/>
<dbReference type="SUPFAM" id="SSF52283">
    <property type="entry name" value="Formate/glycerate dehydrogenase catalytic domain-like"/>
    <property type="match status" value="1"/>
</dbReference>
<dbReference type="CDD" id="cd05301">
    <property type="entry name" value="GDH"/>
    <property type="match status" value="1"/>
</dbReference>
<name>A0A2P8EF16_9ACTN</name>
<dbReference type="InterPro" id="IPR006140">
    <property type="entry name" value="D-isomer_DH_NAD-bd"/>
</dbReference>